<organism evidence="7 8">
    <name type="scientific">Actinokineospora diospyrosa</name>
    <dbReference type="NCBI Taxonomy" id="103728"/>
    <lineage>
        <taxon>Bacteria</taxon>
        <taxon>Bacillati</taxon>
        <taxon>Actinomycetota</taxon>
        <taxon>Actinomycetes</taxon>
        <taxon>Pseudonocardiales</taxon>
        <taxon>Pseudonocardiaceae</taxon>
        <taxon>Actinokineospora</taxon>
    </lineage>
</organism>
<keyword evidence="4" id="KW-0677">Repeat</keyword>
<dbReference type="Pfam" id="PF07591">
    <property type="entry name" value="PT-HINT"/>
    <property type="match status" value="1"/>
</dbReference>
<dbReference type="NCBIfam" id="TIGR01643">
    <property type="entry name" value="YD_repeat_2x"/>
    <property type="match status" value="4"/>
</dbReference>
<dbReference type="InterPro" id="IPR050708">
    <property type="entry name" value="T6SS_VgrG/RHS"/>
</dbReference>
<feature type="region of interest" description="Disordered" evidence="5">
    <location>
        <begin position="2560"/>
        <end position="2590"/>
    </location>
</feature>
<dbReference type="NCBIfam" id="NF033679">
    <property type="entry name" value="DNRLRE_dom"/>
    <property type="match status" value="2"/>
</dbReference>
<dbReference type="PROSITE" id="PS50817">
    <property type="entry name" value="INTEIN_N_TER"/>
    <property type="match status" value="1"/>
</dbReference>
<name>A0ABT1I5L4_9PSEU</name>
<evidence type="ECO:0000256" key="5">
    <source>
        <dbReference type="SAM" id="MobiDB-lite"/>
    </source>
</evidence>
<dbReference type="SUPFAM" id="SSF51294">
    <property type="entry name" value="Hedgehog/intein (Hint) domain"/>
    <property type="match status" value="1"/>
</dbReference>
<dbReference type="InterPro" id="IPR036844">
    <property type="entry name" value="Hint_dom_sf"/>
</dbReference>
<dbReference type="PRINTS" id="PR00394">
    <property type="entry name" value="RHSPROTEIN"/>
</dbReference>
<dbReference type="Pfam" id="PF20148">
    <property type="entry name" value="DUF6531"/>
    <property type="match status" value="1"/>
</dbReference>
<comment type="subcellular location">
    <subcellularLocation>
        <location evidence="1">Secreted</location>
    </subcellularLocation>
</comment>
<dbReference type="InterPro" id="IPR013517">
    <property type="entry name" value="FG-GAP"/>
</dbReference>
<dbReference type="InterPro" id="IPR006141">
    <property type="entry name" value="Intein_N"/>
</dbReference>
<dbReference type="SUPFAM" id="SSF49464">
    <property type="entry name" value="Carboxypeptidase regulatory domain-like"/>
    <property type="match status" value="1"/>
</dbReference>
<dbReference type="InterPro" id="IPR028994">
    <property type="entry name" value="Integrin_alpha_N"/>
</dbReference>
<dbReference type="EMBL" id="JAMTCO010000001">
    <property type="protein sequence ID" value="MCP2267911.1"/>
    <property type="molecule type" value="Genomic_DNA"/>
</dbReference>
<dbReference type="Pfam" id="PF24517">
    <property type="entry name" value="CBM96"/>
    <property type="match status" value="1"/>
</dbReference>
<keyword evidence="3" id="KW-0732">Signal</keyword>
<dbReference type="InterPro" id="IPR045351">
    <property type="entry name" value="DUF6531"/>
</dbReference>
<evidence type="ECO:0000313" key="7">
    <source>
        <dbReference type="EMBL" id="MCP2267911.1"/>
    </source>
</evidence>
<comment type="caution">
    <text evidence="7">The sequence shown here is derived from an EMBL/GenBank/DDBJ whole genome shotgun (WGS) entry which is preliminary data.</text>
</comment>
<dbReference type="InterPro" id="IPR002909">
    <property type="entry name" value="IPT_dom"/>
</dbReference>
<dbReference type="Gene3D" id="2.60.40.10">
    <property type="entry name" value="Immunoglobulins"/>
    <property type="match status" value="2"/>
</dbReference>
<dbReference type="Pfam" id="PF01833">
    <property type="entry name" value="TIG"/>
    <property type="match status" value="2"/>
</dbReference>
<dbReference type="CDD" id="cd00102">
    <property type="entry name" value="IPT"/>
    <property type="match status" value="1"/>
</dbReference>
<keyword evidence="2" id="KW-0964">Secreted</keyword>
<dbReference type="NCBIfam" id="TIGR03696">
    <property type="entry name" value="Rhs_assc_core"/>
    <property type="match status" value="1"/>
</dbReference>
<dbReference type="InterPro" id="IPR013783">
    <property type="entry name" value="Ig-like_fold"/>
</dbReference>
<feature type="domain" description="Hint" evidence="6">
    <location>
        <begin position="3821"/>
        <end position="3924"/>
    </location>
</feature>
<dbReference type="PANTHER" id="PTHR32305:SF15">
    <property type="entry name" value="PROTEIN RHSA-RELATED"/>
    <property type="match status" value="1"/>
</dbReference>
<protein>
    <submittedName>
        <fullName evidence="7">Intein C-terminal splicing region/intein N-terminal splicing region/RHS repeat-associated core domain-containing protein</fullName>
    </submittedName>
</protein>
<evidence type="ECO:0000256" key="3">
    <source>
        <dbReference type="ARBA" id="ARBA00022729"/>
    </source>
</evidence>
<dbReference type="InterPro" id="IPR008969">
    <property type="entry name" value="CarboxyPept-like_regulatory"/>
</dbReference>
<dbReference type="InterPro" id="IPR003587">
    <property type="entry name" value="Hint_dom_N"/>
</dbReference>
<dbReference type="Pfam" id="PF25023">
    <property type="entry name" value="TEN_YD-shell"/>
    <property type="match status" value="1"/>
</dbReference>
<evidence type="ECO:0000259" key="6">
    <source>
        <dbReference type="SMART" id="SM00306"/>
    </source>
</evidence>
<dbReference type="Gene3D" id="2.170.16.10">
    <property type="entry name" value="Hedgehog/Intein (Hint) domain"/>
    <property type="match status" value="1"/>
</dbReference>
<dbReference type="NCBIfam" id="TIGR01443">
    <property type="entry name" value="intein_Cterm"/>
    <property type="match status" value="1"/>
</dbReference>
<dbReference type="SMART" id="SM00306">
    <property type="entry name" value="HintN"/>
    <property type="match status" value="1"/>
</dbReference>
<proteinExistence type="predicted"/>
<dbReference type="Gene3D" id="2.40.128.340">
    <property type="match status" value="2"/>
</dbReference>
<evidence type="ECO:0000313" key="8">
    <source>
        <dbReference type="Proteomes" id="UP001205185"/>
    </source>
</evidence>
<dbReference type="CDD" id="cd00081">
    <property type="entry name" value="Hint"/>
    <property type="match status" value="1"/>
</dbReference>
<reference evidence="7 8" key="1">
    <citation type="submission" date="2022-06" db="EMBL/GenBank/DDBJ databases">
        <title>Genomic Encyclopedia of Archaeal and Bacterial Type Strains, Phase II (KMG-II): from individual species to whole genera.</title>
        <authorList>
            <person name="Goeker M."/>
        </authorList>
    </citation>
    <scope>NUCLEOTIDE SEQUENCE [LARGE SCALE GENOMIC DNA]</scope>
    <source>
        <strain evidence="7 8">DSM 44255</strain>
    </source>
</reference>
<dbReference type="Proteomes" id="UP001205185">
    <property type="component" value="Unassembled WGS sequence"/>
</dbReference>
<dbReference type="Gene3D" id="2.60.120.970">
    <property type="match status" value="1"/>
</dbReference>
<dbReference type="SUPFAM" id="SSF69318">
    <property type="entry name" value="Integrin alpha N-terminal domain"/>
    <property type="match status" value="1"/>
</dbReference>
<dbReference type="InterPro" id="IPR056823">
    <property type="entry name" value="TEN-like_YD-shell"/>
</dbReference>
<evidence type="ECO:0000256" key="4">
    <source>
        <dbReference type="ARBA" id="ARBA00022737"/>
    </source>
</evidence>
<evidence type="ECO:0000256" key="2">
    <source>
        <dbReference type="ARBA" id="ARBA00022525"/>
    </source>
</evidence>
<accession>A0ABT1I5L4</accession>
<gene>
    <name evidence="7" type="ORF">LV75_000393</name>
</gene>
<dbReference type="InterPro" id="IPR014756">
    <property type="entry name" value="Ig_E-set"/>
</dbReference>
<keyword evidence="8" id="KW-1185">Reference proteome</keyword>
<feature type="region of interest" description="Disordered" evidence="5">
    <location>
        <begin position="4079"/>
        <end position="4101"/>
    </location>
</feature>
<dbReference type="InterPro" id="IPR031325">
    <property type="entry name" value="RHS_repeat"/>
</dbReference>
<sequence length="4101" mass="430117">MRRFAVVARFLVLSLVLVFLAVDLSPVPPPTGGEVAAAAPQGPPVRVREVVERRTAGTKDYQLSDGGHEVELSAQPLHFRHQGEWRDVDTTVRGLRNETNTFTSSFGTNTAELATFGFAGTSVGMGLDGPSRAATAVEGGNSVRYNDVLAGAELRYRVTPSALKEEIVLQAPPREAVYRFRLRLNGVTAQAMPDGSIAFHGPDGGPPLYTMPKPFMTDAAPDAKSPHGKAWSDKVTQTVQQRGDDITVTIAADRGWLADPARRYPVVIDPTIKVEPTSTGGQDAQIWSDSPDRADGALFQLSVGTDDTGVARSLLKFDTSVVPAGTNLTAAKLRTYYDNELYTNANDVTLEARRVTAAWAENTATWNNSSTLFAEAGLDTAIKRANVAHSWSEWDVRNIAQSWVSGSAPNHGLMVKATDETLRRGGAVYQAGEFDYNGDTESFPKLILTYGRQGAVLQPITKTYATGAELVWTPYADPDAGNTADDIVEYQVHRSVSQVYTPSAATLVTAVGAQATRFVDTTAQATPDNAPDLGWNAYYYSVVVKTRDGQLIPSATQLTRTPKAGQVRQVFRGAADATVSANQATTNLDAIGGQPWLMVGNSSGTYGKTRALLRFDGLTAIPAGTTVVDADLSVWAFYSNGSGATFDGHTLSRGFVENQVTWNRASTATAWTAAGGDIAATRSDFVSGITDRPTWHIWENAAMVQGWVDNPATNHGFAVKLRDEAGAQQRVLLLTDEAPEPLLRPTLAVSYLGTPPAPPAAPTVSSVDYPADGLPHGAPGRAGAFTLSPGNGVGIAKFAYQLDSDTNPTEVPATGPVTVNLTPAASGTRTLTVRAITANGVSSPAVVYSFVVAESPRHRKTKADFNGDGKDDTVTFTRGSGGAVYTSLSDGTKFVQDGWQWHARFGVDNEIPLTGDFTGDGKSDAATFVRGSAGTVYVAPSDGTKFLTTGGVWQSTFATGTDIPLVGDFNGDGRDDIASVARDTTGAVHVALSDGTKFAATPVQWQASFAHGTEIPAVGDVNGDDKDDIVYFTGGEAADVYVALSDGTKFATTPQKWHDTFGQDATKVALGDTDGDGKDDVLTFGNGQVNVALSTGSAFGAARQWHSGFAAGGELTGVGDFTGDGKFDIVAYTRGTDGKALVATSNGTSFGATAQWHGHFALGAELPRPSLFPAGPGTPAPVPPAAPLVSSTDYPADGQPHGAPGRPGAFTLTPGDAVAIAKYTYQLDTDPLPSEVAATGPTTVTLSPTAAGTRTLTVRSVTAGGLASAPAVHTFVVAAPAQAPAAPQVSSSDYPADGQPHGLPGQEGVFTLKPVGAIPVTGYRWKLDDGTATDVAGSGEVSVRATPTTPGQHTLTAWALGAENLVSAPTTHTFVVADPPNGPGAPQVVSLDYPAGGAPHGAPGKEGAFTFRPTGSVAIAGYRWQLNGGQSTEVPATGKAIVKITPTTAGPQTLSVRTYTAAGLVSAAATYQFVVAPGQVPNAPQVSSVDYPADGVPHGNAGQEGVFTLRPTGATAITGFRWTLDDGPTTDVPGTGDTAVRLTPTTGGSHTLTVWALGLGGNASAPATYTFLVVGPTPTPSAPLVSATDYPADGQPHGSLGQAGTFTLRTQGSVAADVFRYQLDTDATATETPAGTGTAAVSITPVRSGQRTLTVWAKLSSGVLSPATTYTFVVGAPAGPREYFYDAAGQLVGVTNNSGEAAAYRYDAAGNLEATDRYRTDTASVFAVVPARGPVGGTVEISGTGFATQAAGNAVTFDGVTAQVTAASANRLSVVVPAGTTAGAVKVVAGGKTATSRTPFTVTRGLPVPTLASVSADRANPGETVTITGTGFDPDPTHNVVLFHQTVARVLQVGATTLTVEVPAAAASGKVSVRTPGGTATGTTDFLIAPRGFRTDKLVFGGRLQLGQPLDLTIPAGKDAVVLIDGTVGERVHLDLENNTVPVRSAMWMFTPHGGDFARRTMGDPLDLWAGSTLRQDIPVFVANGTYAIVVAPDDDAAGSVRVTASHNLTGDKLTRDGAGVPFTVSVAGQRSEMTFTATAGEWLSFGLTDLSMPGHTFDVLVTDPSGQGANTWKASLNAYIPTMVFKAKQSGTYKVGVTFGAGQLGAGKVWLSGVVDAGRVTADGPGIPLKVNRPGQSLKITFAGVRNAPLRFAITENTLRENGRPGYLGGILSEPDDKQVELRVGTQEIKSIPVAKDGDHNLFLTGWEAVGAARGWLTSRTERGQLPLNAQTGVTFDRPGRDVWFDYDGVAGRPLKLLSRDRSIPGVVTTRVYRPGTGGLLATANDGKIDIGALPETGRYRVHLDPAYATTGQLTLAASEPVDLGVLQPDGPLVTASAVIPGQTLVGKVNGQVGQRLSLGATGGSSTPVLRAKITKPDGTVLDNPAAAGAPLGVDLTTLPVAGEYTVAVEPLDSSSQGATGELTIALSTEADGGKVTIGGPARTAVITRVAQNAKVTFDGTAGEVLQVNATRDFPSNLGAYYSLIAPGGTVAPRGTWMSTDQFRLPALAETGVYTLVFDPAGAVVGSIGVAISRPATAAAAPAGPVLDPPTPITPQCVPGDPVPPTAKVARAQGSTEPDPQPLPQPPASTCAWQPDAANLDGADWSTRYDPAPGRERPLEFDLGFTGLVGKVQSTGGQPLAGVRVSVGDRRATTDAKGAFVLADLPGGHVAVRVDGTSNQTGRRHAAFDIGVDLKPGKVLVLPHTVFLPEVDAASTVRVASPTTAETVLTTKAIPGLEVRLPAGTVVRDAEGTVATELSLTPIPIDRPPFPLPPTKVPVYFTVQPGGSYLFPEGARIIYPNYTKEAPGTRTEFWNYDPDGKGWHVYGHGTVSADGKQIVPDPSVRFYRLTGAMTAVPGMNPPLLAPRANGMRVGDPVDPSTGLLVDEATDLVVDDIAPIEIKRTYQQGDQDIRAFGVGTSINYGEYPWSPGVIGQFTFQEFDLVQPDGSRIHYRRTSPGEDYAGAVFKADPTPTKYDGSTVRWVDSGWDVSLRDGTTIVIGEEAPVQEVRDKFGNTTTITRAIAPPGTDGKVRANGPITQITSPSGRWVRFAYDQANPPRVAAVEDNIGRRVSYTYLSTGHLETVTDVRGGITRYGWENGRLKSITDARGTRYLLNTYDEKGRVKTQTAADNGVTTFDYVESGNAIVETRVTDPLNHVRRFTFNAQGSVLTDTSAHGTPIASTTTNEYEPNGVRLTASTDSLGRRTTLAYNAVGQINEKTQLAGTPRARTERLEYNGPFAQLSKYTDSYGKDTVHQYDTRGALKSTTDQANRTTTYQTNASGLVTRITDPAGKYTTAEFAGADEVLTTDALRRESRAYYDAIGRKVAAVDPRGTVSEISYTPTGQIAGTVDPLGRAMSYEYDPNGNQTLVVDPRGGRTGYRFDAFDRVDRVTDPLGRSDLAEYDANGGLKRYTSRRGVLTSYTYDELGRRKELRYGTEGVVTYTYDSADRIRRAEDSVTGVQTTDYDDFDRITTETTPQGTVTYAYDTSGRDRTMTVPGKPVVRHVYDAVGALTEVQQGGTAVTTVSRDAVGRALRVGAQGGGVSQTYAYDDAGQVTTLTYRSGTTVLGDLNYEYDRAGRQARTTGSHSRTVLPEAFGPAAYDLANRTSSVNGKVVGHDLDGNLVSDGQASYTWNSKGQLASVSAPGVNAGFTYGPDGRRQGRTVNGQTTGYLYDGQNPLQEKVNGSVTATMTATGVDGFHLRESGGTTRRYLTDARGSTVSLVDGAGAGASYSYEPFGRTYVTGSDAGNPHRFTGREDDATGLYYYRARYYSPVLQRFISEDPIGFDGGTNLYGYVANDPADLADPMGTKPTSAGNCYGNSFTPDTQVVLADGSSKAIGEVELGDRVLATDPATGRTDGRPVTATIVGDGQKDLVDISVDTNADGRADASVTATSGHPFWIAPGTWVEAGKLHVGALLRTSAGTYVQVVAVAQRSQAQRVHNLTVDGPHTYYVLAGTTPVLVHNCQYSDRAAQIHAAERSQIVRERYSTVAVVRVMTPNGPRDLIAGSGRGLTKDQLAVPLRPGEVHVPNIPGTHAEQNAFLFANKQGWTPIAGGTSRNVCLEVCAPWIRGSGGQMTGPIYPAGPKPTTRRRSFIWPQT</sequence>
<dbReference type="PROSITE" id="PS50818">
    <property type="entry name" value="INTEIN_C_TER"/>
    <property type="match status" value="1"/>
</dbReference>
<dbReference type="SUPFAM" id="SSF81296">
    <property type="entry name" value="E set domains"/>
    <property type="match status" value="2"/>
</dbReference>
<dbReference type="Pfam" id="PF05593">
    <property type="entry name" value="RHS_repeat"/>
    <property type="match status" value="3"/>
</dbReference>
<dbReference type="Pfam" id="PF13517">
    <property type="entry name" value="FG-GAP_3"/>
    <property type="match status" value="2"/>
</dbReference>
<dbReference type="Gene3D" id="2.180.10.10">
    <property type="entry name" value="RHS repeat-associated core"/>
    <property type="match status" value="2"/>
</dbReference>
<dbReference type="InterPro" id="IPR006530">
    <property type="entry name" value="YD"/>
</dbReference>
<evidence type="ECO:0000256" key="1">
    <source>
        <dbReference type="ARBA" id="ARBA00004613"/>
    </source>
</evidence>
<dbReference type="PANTHER" id="PTHR32305">
    <property type="match status" value="1"/>
</dbReference>
<dbReference type="InterPro" id="IPR030934">
    <property type="entry name" value="Intein_C"/>
</dbReference>
<dbReference type="InterPro" id="IPR022385">
    <property type="entry name" value="Rhs_assc_core"/>
</dbReference>
<dbReference type="InterPro" id="IPR055372">
    <property type="entry name" value="CBM96"/>
</dbReference>